<keyword evidence="11" id="KW-1133">Transmembrane helix</keyword>
<comment type="catalytic activity">
    <reaction evidence="1 10">
        <text>Random hydrolysis of (1-&gt;6)-alpha-D-mannosidic linkages in unbranched (1-&gt;6)-mannans.</text>
        <dbReference type="EC" id="3.2.1.101"/>
    </reaction>
</comment>
<dbReference type="PANTHER" id="PTHR12145">
    <property type="entry name" value="MANNAN ENDO-1,6-ALPHA-MANNOSIDASE DCW1"/>
    <property type="match status" value="1"/>
</dbReference>
<comment type="similarity">
    <text evidence="3 10">Belongs to the glycosyl hydrolase 76 family.</text>
</comment>
<dbReference type="GO" id="GO:0016052">
    <property type="term" value="P:carbohydrate catabolic process"/>
    <property type="evidence" value="ECO:0007669"/>
    <property type="project" value="InterPro"/>
</dbReference>
<evidence type="ECO:0000256" key="9">
    <source>
        <dbReference type="ARBA" id="ARBA00023295"/>
    </source>
</evidence>
<dbReference type="GO" id="GO:0012505">
    <property type="term" value="C:endomembrane system"/>
    <property type="evidence" value="ECO:0007669"/>
    <property type="project" value="UniProtKB-SubCell"/>
</dbReference>
<evidence type="ECO:0000256" key="2">
    <source>
        <dbReference type="ARBA" id="ARBA00004308"/>
    </source>
</evidence>
<reference evidence="12 13" key="1">
    <citation type="submission" date="2015-03" db="EMBL/GenBank/DDBJ databases">
        <authorList>
            <person name="Radwan O."/>
            <person name="Al-Naeli F.A."/>
            <person name="Rendon G.A."/>
            <person name="Fields C."/>
        </authorList>
    </citation>
    <scope>NUCLEOTIDE SEQUENCE [LARGE SCALE GENOMIC DNA]</scope>
    <source>
        <strain evidence="12">CR-DP1</strain>
    </source>
</reference>
<evidence type="ECO:0000256" key="1">
    <source>
        <dbReference type="ARBA" id="ARBA00001452"/>
    </source>
</evidence>
<dbReference type="InterPro" id="IPR005198">
    <property type="entry name" value="Glyco_hydro_76"/>
</dbReference>
<evidence type="ECO:0000313" key="12">
    <source>
        <dbReference type="EMBL" id="KKA29390.1"/>
    </source>
</evidence>
<keyword evidence="6 10" id="KW-0378">Hydrolase</keyword>
<dbReference type="Proteomes" id="UP000033483">
    <property type="component" value="Unassembled WGS sequence"/>
</dbReference>
<evidence type="ECO:0000256" key="4">
    <source>
        <dbReference type="ARBA" id="ARBA00012350"/>
    </source>
</evidence>
<dbReference type="InterPro" id="IPR014480">
    <property type="entry name" value="Mannan-1_6-alpha_mannosidase"/>
</dbReference>
<organism evidence="12 13">
    <name type="scientific">Thielaviopsis punctulata</name>
    <dbReference type="NCBI Taxonomy" id="72032"/>
    <lineage>
        <taxon>Eukaryota</taxon>
        <taxon>Fungi</taxon>
        <taxon>Dikarya</taxon>
        <taxon>Ascomycota</taxon>
        <taxon>Pezizomycotina</taxon>
        <taxon>Sordariomycetes</taxon>
        <taxon>Hypocreomycetidae</taxon>
        <taxon>Microascales</taxon>
        <taxon>Ceratocystidaceae</taxon>
        <taxon>Thielaviopsis</taxon>
    </lineage>
</organism>
<dbReference type="Pfam" id="PF03663">
    <property type="entry name" value="Glyco_hydro_76"/>
    <property type="match status" value="1"/>
</dbReference>
<keyword evidence="13" id="KW-1185">Reference proteome</keyword>
<keyword evidence="8" id="KW-0325">Glycoprotein</keyword>
<evidence type="ECO:0000256" key="5">
    <source>
        <dbReference type="ARBA" id="ARBA00022729"/>
    </source>
</evidence>
<keyword evidence="7 11" id="KW-0472">Membrane</keyword>
<evidence type="ECO:0000256" key="10">
    <source>
        <dbReference type="PIRNR" id="PIRNR016302"/>
    </source>
</evidence>
<dbReference type="GO" id="GO:0008496">
    <property type="term" value="F:mannan endo-1,6-alpha-mannosidase activity"/>
    <property type="evidence" value="ECO:0007669"/>
    <property type="project" value="UniProtKB-UniRule"/>
</dbReference>
<proteinExistence type="inferred from homology"/>
<dbReference type="OrthoDB" id="4187847at2759"/>
<dbReference type="FunFam" id="1.50.10.20:FF:000006">
    <property type="entry name" value="Mannan endo-1,6-alpha-mannosidase"/>
    <property type="match status" value="1"/>
</dbReference>
<dbReference type="InterPro" id="IPR008928">
    <property type="entry name" value="6-hairpin_glycosidase_sf"/>
</dbReference>
<dbReference type="PANTHER" id="PTHR12145:SF36">
    <property type="entry name" value="MANNAN ENDO-1,6-ALPHA-MANNOSIDASE DCW1"/>
    <property type="match status" value="1"/>
</dbReference>
<accession>A0A0F4ZGQ0</accession>
<evidence type="ECO:0000256" key="11">
    <source>
        <dbReference type="SAM" id="Phobius"/>
    </source>
</evidence>
<gene>
    <name evidence="12" type="ORF">TD95_003847</name>
</gene>
<evidence type="ECO:0000256" key="6">
    <source>
        <dbReference type="ARBA" id="ARBA00022801"/>
    </source>
</evidence>
<keyword evidence="5" id="KW-0732">Signal</keyword>
<dbReference type="EMBL" id="LAEV01000844">
    <property type="protein sequence ID" value="KKA29390.1"/>
    <property type="molecule type" value="Genomic_DNA"/>
</dbReference>
<dbReference type="SUPFAM" id="SSF48208">
    <property type="entry name" value="Six-hairpin glycosidases"/>
    <property type="match status" value="1"/>
</dbReference>
<dbReference type="Gene3D" id="1.50.10.20">
    <property type="match status" value="1"/>
</dbReference>
<comment type="caution">
    <text evidence="12">The sequence shown here is derived from an EMBL/GenBank/DDBJ whole genome shotgun (WGS) entry which is preliminary data.</text>
</comment>
<keyword evidence="9 10" id="KW-0326">Glycosidase</keyword>
<sequence>MLKSRLGTTLFAVVAAAENPFSIASNPSIIESARTLAYDTMAYYKGNLSGNVPGVLPGPPPAGDYYWWEGGALWGAMIDYWHYTGDTSYNDVVKQAMLFQVGEGDDYMPKNYTSSLGNDDQGFWGMSAMLAAETGFENPDSAQPQWLALAQAVFNTQAASDRHDSTCGGGLRWQIPSTNNGYDYKNSIANGVFFNLGARLARYTGNSTYATFANETWNWMKNVVKYIDDDYNIYDGGHVEHNCTDINKAQFSYNSAVFLQGAAFLYNFTNGSAVWKYEVDHLLNATIRNFFPNDTAYEPACEADLSCTTDMWTFKGFVARWMATVTQVAPYTTDIIMPILRHSAGKAIAQCTGGADGRQCGFSWLEGVYDDKTGCGQEMSVMSAVIALMATDRNAPVSAHTGGTSLGNPSAGSNSNTFLPTYRPVKAGDKAAASVLTFFIILGSVSLYTWMCMGST</sequence>
<dbReference type="EC" id="3.2.1.101" evidence="4 10"/>
<keyword evidence="11" id="KW-0812">Transmembrane</keyword>
<dbReference type="PIRSF" id="PIRSF016302">
    <property type="entry name" value="Man_a_manosd"/>
    <property type="match status" value="1"/>
</dbReference>
<feature type="transmembrane region" description="Helical" evidence="11">
    <location>
        <begin position="431"/>
        <end position="451"/>
    </location>
</feature>
<dbReference type="GO" id="GO:0009272">
    <property type="term" value="P:fungal-type cell wall biogenesis"/>
    <property type="evidence" value="ECO:0007669"/>
    <property type="project" value="TreeGrafter"/>
</dbReference>
<evidence type="ECO:0000256" key="3">
    <source>
        <dbReference type="ARBA" id="ARBA00009699"/>
    </source>
</evidence>
<protein>
    <recommendedName>
        <fullName evidence="4 10">Mannan endo-1,6-alpha-mannosidase</fullName>
        <ecNumber evidence="4 10">3.2.1.101</ecNumber>
    </recommendedName>
</protein>
<name>A0A0F4ZGQ0_9PEZI</name>
<dbReference type="AlphaFoldDB" id="A0A0F4ZGQ0"/>
<evidence type="ECO:0000313" key="13">
    <source>
        <dbReference type="Proteomes" id="UP000033483"/>
    </source>
</evidence>
<comment type="subcellular location">
    <subcellularLocation>
        <location evidence="2">Endomembrane system</location>
    </subcellularLocation>
</comment>
<evidence type="ECO:0000256" key="8">
    <source>
        <dbReference type="ARBA" id="ARBA00023180"/>
    </source>
</evidence>
<evidence type="ECO:0000256" key="7">
    <source>
        <dbReference type="ARBA" id="ARBA00023136"/>
    </source>
</evidence>